<keyword evidence="5" id="KW-0630">Potassium</keyword>
<dbReference type="PANTHER" id="PTHR32468:SF0">
    <property type="entry name" value="K(+)_H(+) ANTIPORTER 1"/>
    <property type="match status" value="1"/>
</dbReference>
<dbReference type="InterPro" id="IPR050794">
    <property type="entry name" value="CPA2_transporter"/>
</dbReference>
<dbReference type="GO" id="GO:0015297">
    <property type="term" value="F:antiporter activity"/>
    <property type="evidence" value="ECO:0007669"/>
    <property type="project" value="InterPro"/>
</dbReference>
<keyword evidence="8 10" id="KW-0472">Membrane</keyword>
<evidence type="ECO:0000256" key="8">
    <source>
        <dbReference type="ARBA" id="ARBA00023136"/>
    </source>
</evidence>
<accession>A0A8S0RD04</accession>
<reference evidence="12 13" key="1">
    <citation type="submission" date="2019-12" db="EMBL/GenBank/DDBJ databases">
        <authorList>
            <person name="Alioto T."/>
            <person name="Alioto T."/>
            <person name="Gomez Garrido J."/>
        </authorList>
    </citation>
    <scope>NUCLEOTIDE SEQUENCE [LARGE SCALE GENOMIC DNA]</scope>
</reference>
<dbReference type="InterPro" id="IPR006153">
    <property type="entry name" value="Cation/H_exchanger_TM"/>
</dbReference>
<feature type="transmembrane region" description="Helical" evidence="10">
    <location>
        <begin position="100"/>
        <end position="130"/>
    </location>
</feature>
<dbReference type="PANTHER" id="PTHR32468">
    <property type="entry name" value="CATION/H + ANTIPORTER"/>
    <property type="match status" value="1"/>
</dbReference>
<evidence type="ECO:0000256" key="1">
    <source>
        <dbReference type="ARBA" id="ARBA00004141"/>
    </source>
</evidence>
<keyword evidence="3" id="KW-0633">Potassium transport</keyword>
<dbReference type="Pfam" id="PF00999">
    <property type="entry name" value="Na_H_Exchanger"/>
    <property type="match status" value="1"/>
</dbReference>
<evidence type="ECO:0000256" key="9">
    <source>
        <dbReference type="ARBA" id="ARBA00038341"/>
    </source>
</evidence>
<dbReference type="GO" id="GO:0006885">
    <property type="term" value="P:regulation of pH"/>
    <property type="evidence" value="ECO:0007669"/>
    <property type="project" value="TreeGrafter"/>
</dbReference>
<sequence>MAVALSITALPMLGIILVELKLLTTNVGQMAMAVAAVNDMVAWVILTLAISLSGTDKSLVISIYVLLCGIGFVVIMFLVVKPIMTRIGHHSPDHELISEISICITLAGVLVAIFATDTIGIDAIFGAFVFGLMIPKDGSFVGMLIEKIEDFVLASLLPLYFVSSGLKTDVATIHGSTSWGLLVLVIVTACAGKILGTFLVAIIHKVPRREALTLGFFMNTKGLVELIFLNIGKDKKVLNDEAFAILVLMAL</sequence>
<evidence type="ECO:0000313" key="12">
    <source>
        <dbReference type="EMBL" id="CAA2976760.1"/>
    </source>
</evidence>
<feature type="transmembrane region" description="Helical" evidence="10">
    <location>
        <begin position="59"/>
        <end position="80"/>
    </location>
</feature>
<dbReference type="InterPro" id="IPR038770">
    <property type="entry name" value="Na+/solute_symporter_sf"/>
</dbReference>
<proteinExistence type="inferred from homology"/>
<protein>
    <submittedName>
        <fullName evidence="12">Cation H(+) antiporter 18-like</fullName>
    </submittedName>
</protein>
<dbReference type="AlphaFoldDB" id="A0A8S0RD04"/>
<dbReference type="Gene3D" id="1.20.1530.20">
    <property type="match status" value="1"/>
</dbReference>
<evidence type="ECO:0000256" key="2">
    <source>
        <dbReference type="ARBA" id="ARBA00022448"/>
    </source>
</evidence>
<dbReference type="EMBL" id="CACTIH010002542">
    <property type="protein sequence ID" value="CAA2976760.1"/>
    <property type="molecule type" value="Genomic_DNA"/>
</dbReference>
<keyword evidence="7" id="KW-0406">Ion transport</keyword>
<name>A0A8S0RD04_OLEEU</name>
<keyword evidence="6 10" id="KW-1133">Transmembrane helix</keyword>
<comment type="similarity">
    <text evidence="9">Belongs to the monovalent cation:proton antiporter 2 (CPA2) transporter (TC 2.A.37) family. CHX (TC 2.A.37.4) subfamily.</text>
</comment>
<evidence type="ECO:0000256" key="6">
    <source>
        <dbReference type="ARBA" id="ARBA00022989"/>
    </source>
</evidence>
<dbReference type="GO" id="GO:0006813">
    <property type="term" value="P:potassium ion transport"/>
    <property type="evidence" value="ECO:0007669"/>
    <property type="project" value="UniProtKB-KW"/>
</dbReference>
<organism evidence="12 13">
    <name type="scientific">Olea europaea subsp. europaea</name>
    <dbReference type="NCBI Taxonomy" id="158383"/>
    <lineage>
        <taxon>Eukaryota</taxon>
        <taxon>Viridiplantae</taxon>
        <taxon>Streptophyta</taxon>
        <taxon>Embryophyta</taxon>
        <taxon>Tracheophyta</taxon>
        <taxon>Spermatophyta</taxon>
        <taxon>Magnoliopsida</taxon>
        <taxon>eudicotyledons</taxon>
        <taxon>Gunneridae</taxon>
        <taxon>Pentapetalae</taxon>
        <taxon>asterids</taxon>
        <taxon>lamiids</taxon>
        <taxon>Lamiales</taxon>
        <taxon>Oleaceae</taxon>
        <taxon>Oleeae</taxon>
        <taxon>Olea</taxon>
    </lineage>
</organism>
<feature type="transmembrane region" description="Helical" evidence="10">
    <location>
        <begin position="179"/>
        <end position="203"/>
    </location>
</feature>
<evidence type="ECO:0000256" key="10">
    <source>
        <dbReference type="SAM" id="Phobius"/>
    </source>
</evidence>
<evidence type="ECO:0000256" key="4">
    <source>
        <dbReference type="ARBA" id="ARBA00022692"/>
    </source>
</evidence>
<dbReference type="OrthoDB" id="2687058at2759"/>
<dbReference type="GO" id="GO:0012505">
    <property type="term" value="C:endomembrane system"/>
    <property type="evidence" value="ECO:0007669"/>
    <property type="project" value="TreeGrafter"/>
</dbReference>
<evidence type="ECO:0000256" key="5">
    <source>
        <dbReference type="ARBA" id="ARBA00022958"/>
    </source>
</evidence>
<keyword evidence="2" id="KW-0813">Transport</keyword>
<evidence type="ECO:0000256" key="3">
    <source>
        <dbReference type="ARBA" id="ARBA00022538"/>
    </source>
</evidence>
<comment type="caution">
    <text evidence="12">The sequence shown here is derived from an EMBL/GenBank/DDBJ whole genome shotgun (WGS) entry which is preliminary data.</text>
</comment>
<feature type="non-terminal residue" evidence="12">
    <location>
        <position position="251"/>
    </location>
</feature>
<keyword evidence="13" id="KW-1185">Reference proteome</keyword>
<evidence type="ECO:0000259" key="11">
    <source>
        <dbReference type="Pfam" id="PF00999"/>
    </source>
</evidence>
<keyword evidence="4 10" id="KW-0812">Transmembrane</keyword>
<evidence type="ECO:0000313" key="13">
    <source>
        <dbReference type="Proteomes" id="UP000594638"/>
    </source>
</evidence>
<comment type="subcellular location">
    <subcellularLocation>
        <location evidence="1">Membrane</location>
        <topology evidence="1">Multi-pass membrane protein</topology>
    </subcellularLocation>
</comment>
<dbReference type="Proteomes" id="UP000594638">
    <property type="component" value="Unassembled WGS sequence"/>
</dbReference>
<dbReference type="GO" id="GO:0016020">
    <property type="term" value="C:membrane"/>
    <property type="evidence" value="ECO:0007669"/>
    <property type="project" value="UniProtKB-SubCell"/>
</dbReference>
<evidence type="ECO:0000256" key="7">
    <source>
        <dbReference type="ARBA" id="ARBA00023065"/>
    </source>
</evidence>
<feature type="domain" description="Cation/H+ exchanger transmembrane" evidence="11">
    <location>
        <begin position="1"/>
        <end position="251"/>
    </location>
</feature>
<dbReference type="GO" id="GO:1902600">
    <property type="term" value="P:proton transmembrane transport"/>
    <property type="evidence" value="ECO:0007669"/>
    <property type="project" value="InterPro"/>
</dbReference>
<gene>
    <name evidence="12" type="ORF">OLEA9_A072299</name>
</gene>
<feature type="transmembrane region" description="Helical" evidence="10">
    <location>
        <begin position="30"/>
        <end position="52"/>
    </location>
</feature>